<evidence type="ECO:0000256" key="3">
    <source>
        <dbReference type="ARBA" id="ARBA00022676"/>
    </source>
</evidence>
<sequence length="488" mass="56532">MSYKVISVSKPLPFEIRRNQCKLQKAMKLCKSIQWLQLKALALVFGVSCLLLLCFLASNSYTFENIDDWDKIQDDNFTVVDETWLCFSSAKILHRAENLRKGVLKESICRLRVPKSIYYEIDGDIRVNGNSSSIFWVNSQGKESLKVKPFPRNCDPLVMKDIKEYSVKSFPLQNESVPQCTSNHSYPAVLFAYGGYTVNFYHDFTDLLIPLFLTAHRYHGEVQILITNMNPSWVERFGMVLKNLTRYEIIDIDKVGHSNIHCYKSMTIGLYAHGEFAIDPLMPPLGYTFAKFTDFLRRSFSLERHMLRKHEKSPPRKPKLLLITRRWTRKLINFNETATMASDLGFEVIVMDAGDEPVHKFAQTVNSCDVLVAVHGAALTNMIFLPQDAVLLQIIPWGRMEGLSWCDYGFPAMHANLKYLEYQASLEESTLLDKYPRDHRYIQDPFSVHMQGWFVLNKVYMSEQDVVLDLQRFRGTLVEALEHVKKYR</sequence>
<dbReference type="Proteomes" id="UP001140206">
    <property type="component" value="Chromosome 3"/>
</dbReference>
<comment type="subcellular location">
    <subcellularLocation>
        <location evidence="1">Golgi apparatus membrane</location>
        <topology evidence="1">Single-pass type II membrane protein</topology>
    </subcellularLocation>
</comment>
<keyword evidence="8" id="KW-1185">Reference proteome</keyword>
<comment type="caution">
    <text evidence="7">The sequence shown here is derived from an EMBL/GenBank/DDBJ whole genome shotgun (WGS) entry which is preliminary data.</text>
</comment>
<dbReference type="PANTHER" id="PTHR20961">
    <property type="entry name" value="GLYCOSYLTRANSFERASE"/>
    <property type="match status" value="1"/>
</dbReference>
<feature type="domain" description="Glycosyltransferase 61 catalytic" evidence="6">
    <location>
        <begin position="200"/>
        <end position="391"/>
    </location>
</feature>
<keyword evidence="3" id="KW-0328">Glycosyltransferase</keyword>
<organism evidence="7 8">
    <name type="scientific">Rhynchospora pubera</name>
    <dbReference type="NCBI Taxonomy" id="906938"/>
    <lineage>
        <taxon>Eukaryota</taxon>
        <taxon>Viridiplantae</taxon>
        <taxon>Streptophyta</taxon>
        <taxon>Embryophyta</taxon>
        <taxon>Tracheophyta</taxon>
        <taxon>Spermatophyta</taxon>
        <taxon>Magnoliopsida</taxon>
        <taxon>Liliopsida</taxon>
        <taxon>Poales</taxon>
        <taxon>Cyperaceae</taxon>
        <taxon>Cyperoideae</taxon>
        <taxon>Rhynchosporeae</taxon>
        <taxon>Rhynchospora</taxon>
    </lineage>
</organism>
<name>A0AAV8DY50_9POAL</name>
<protein>
    <recommendedName>
        <fullName evidence="6">Glycosyltransferase 61 catalytic domain-containing protein</fullName>
    </recommendedName>
</protein>
<evidence type="ECO:0000256" key="1">
    <source>
        <dbReference type="ARBA" id="ARBA00004323"/>
    </source>
</evidence>
<dbReference type="PANTHER" id="PTHR20961:SF5">
    <property type="entry name" value="GLYCOSYLTRANSFERASE-RELATED"/>
    <property type="match status" value="1"/>
</dbReference>
<dbReference type="InterPro" id="IPR007657">
    <property type="entry name" value="Glycosyltransferase_61"/>
</dbReference>
<keyword evidence="5" id="KW-0325">Glycoprotein</keyword>
<dbReference type="InterPro" id="IPR049625">
    <property type="entry name" value="Glyco_transf_61_cat"/>
</dbReference>
<evidence type="ECO:0000256" key="2">
    <source>
        <dbReference type="ARBA" id="ARBA00004881"/>
    </source>
</evidence>
<dbReference type="GO" id="GO:0000139">
    <property type="term" value="C:Golgi membrane"/>
    <property type="evidence" value="ECO:0007669"/>
    <property type="project" value="UniProtKB-SubCell"/>
</dbReference>
<evidence type="ECO:0000256" key="5">
    <source>
        <dbReference type="ARBA" id="ARBA00023180"/>
    </source>
</evidence>
<reference evidence="7" key="1">
    <citation type="submission" date="2022-08" db="EMBL/GenBank/DDBJ databases">
        <authorList>
            <person name="Marques A."/>
        </authorList>
    </citation>
    <scope>NUCLEOTIDE SEQUENCE</scope>
    <source>
        <strain evidence="7">RhyPub2mFocal</strain>
        <tissue evidence="7">Leaves</tissue>
    </source>
</reference>
<proteinExistence type="predicted"/>
<dbReference type="GO" id="GO:0016763">
    <property type="term" value="F:pentosyltransferase activity"/>
    <property type="evidence" value="ECO:0007669"/>
    <property type="project" value="UniProtKB-ARBA"/>
</dbReference>
<dbReference type="AlphaFoldDB" id="A0AAV8DY50"/>
<accession>A0AAV8DY50</accession>
<evidence type="ECO:0000256" key="4">
    <source>
        <dbReference type="ARBA" id="ARBA00022679"/>
    </source>
</evidence>
<evidence type="ECO:0000313" key="7">
    <source>
        <dbReference type="EMBL" id="KAJ4771158.1"/>
    </source>
</evidence>
<comment type="pathway">
    <text evidence="2">Glycan metabolism.</text>
</comment>
<evidence type="ECO:0000259" key="6">
    <source>
        <dbReference type="Pfam" id="PF04577"/>
    </source>
</evidence>
<keyword evidence="4" id="KW-0808">Transferase</keyword>
<dbReference type="EMBL" id="JAMFTS010000003">
    <property type="protein sequence ID" value="KAJ4771158.1"/>
    <property type="molecule type" value="Genomic_DNA"/>
</dbReference>
<gene>
    <name evidence="7" type="ORF">LUZ62_055415</name>
</gene>
<dbReference type="Pfam" id="PF04577">
    <property type="entry name" value="Glyco_transf_61"/>
    <property type="match status" value="1"/>
</dbReference>
<evidence type="ECO:0000313" key="8">
    <source>
        <dbReference type="Proteomes" id="UP001140206"/>
    </source>
</evidence>